<dbReference type="GO" id="GO:0003676">
    <property type="term" value="F:nucleic acid binding"/>
    <property type="evidence" value="ECO:0007669"/>
    <property type="project" value="InterPro"/>
</dbReference>
<organism evidence="2 3">
    <name type="scientific">Syphacia muris</name>
    <dbReference type="NCBI Taxonomy" id="451379"/>
    <lineage>
        <taxon>Eukaryota</taxon>
        <taxon>Metazoa</taxon>
        <taxon>Ecdysozoa</taxon>
        <taxon>Nematoda</taxon>
        <taxon>Chromadorea</taxon>
        <taxon>Rhabditida</taxon>
        <taxon>Spirurina</taxon>
        <taxon>Oxyuridomorpha</taxon>
        <taxon>Oxyuroidea</taxon>
        <taxon>Oxyuridae</taxon>
        <taxon>Syphacia</taxon>
    </lineage>
</organism>
<dbReference type="PROSITE" id="PS50822">
    <property type="entry name" value="PIWI"/>
    <property type="match status" value="1"/>
</dbReference>
<dbReference type="InterPro" id="IPR012337">
    <property type="entry name" value="RNaseH-like_sf"/>
</dbReference>
<accession>A0A0N5AZ88</accession>
<dbReference type="WBParaSite" id="SMUV_0001031001-mRNA-1">
    <property type="protein sequence ID" value="SMUV_0001031001-mRNA-1"/>
    <property type="gene ID" value="SMUV_0001031001"/>
</dbReference>
<dbReference type="AlphaFoldDB" id="A0A0N5AZ88"/>
<proteinExistence type="predicted"/>
<evidence type="ECO:0000313" key="3">
    <source>
        <dbReference type="WBParaSite" id="SMUV_0001031001-mRNA-1"/>
    </source>
</evidence>
<dbReference type="Gene3D" id="3.40.50.2300">
    <property type="match status" value="1"/>
</dbReference>
<reference evidence="3" key="1">
    <citation type="submission" date="2017-02" db="UniProtKB">
        <authorList>
            <consortium name="WormBaseParasite"/>
        </authorList>
    </citation>
    <scope>IDENTIFICATION</scope>
</reference>
<dbReference type="InterPro" id="IPR003165">
    <property type="entry name" value="Piwi"/>
</dbReference>
<dbReference type="Proteomes" id="UP000046393">
    <property type="component" value="Unplaced"/>
</dbReference>
<dbReference type="InterPro" id="IPR036397">
    <property type="entry name" value="RNaseH_sf"/>
</dbReference>
<name>A0A0N5AZ88_9BILA</name>
<dbReference type="PANTHER" id="PTHR22891">
    <property type="entry name" value="EUKARYOTIC TRANSLATION INITIATION FACTOR 2C"/>
    <property type="match status" value="1"/>
</dbReference>
<evidence type="ECO:0000259" key="1">
    <source>
        <dbReference type="PROSITE" id="PS50822"/>
    </source>
</evidence>
<sequence>MEICYILDKQRVKIQQQTAVQLEETKKVSVVAPAVRYEWSKKCVDAIHLTDPENKFLNNDILSTILKPLTAEARILQPPLIVYGNDGKVPENCGLVKGRREFMVPAALSKWAVYMLAEKRSPALEEDLRTFIQRLVRTANSFDMKVSLPMNEEIIPSDKFVLEEVVRVAKNNGCTFIFFIQANTSYLHDAIKLFERKYEIITQDMKYSTFNDIVWKNKRALLTNLVSKLNVKLGGINYSIVIPEERYRHILNDKRLIIGFAMIYPDILESGETTKSSTSFPFVAGCSSNAKGFPYEFIGDFGFQDARQTDKVSLFYIFIKRITKRFLESRRSPPLEVLIYCSGISEGRYDLILNYEMPVIRKALIDGGCNNTVKVTFIVVNRKHNIRLIPKELDPSANIVEQNCKSGTVFDKHIVHPRFNEFYLNSHKTIQGTARVPCYTVVVDDSGYSLDELELATYSLCHCHQIANLCTSIPSPLFIAMRYAERGYHVLMKYNLDVCSGSSLNVKSKDPLDLQNANKILPYYGSLLGEKRINA</sequence>
<evidence type="ECO:0000313" key="2">
    <source>
        <dbReference type="Proteomes" id="UP000046393"/>
    </source>
</evidence>
<dbReference type="SUPFAM" id="SSF53098">
    <property type="entry name" value="Ribonuclease H-like"/>
    <property type="match status" value="1"/>
</dbReference>
<dbReference type="Pfam" id="PF02171">
    <property type="entry name" value="Piwi"/>
    <property type="match status" value="1"/>
</dbReference>
<protein>
    <submittedName>
        <fullName evidence="3">Piwi domain-containing protein</fullName>
    </submittedName>
</protein>
<dbReference type="STRING" id="451379.A0A0N5AZ88"/>
<dbReference type="SMART" id="SM00950">
    <property type="entry name" value="Piwi"/>
    <property type="match status" value="1"/>
</dbReference>
<keyword evidence="2" id="KW-1185">Reference proteome</keyword>
<feature type="domain" description="Piwi" evidence="1">
    <location>
        <begin position="175"/>
        <end position="492"/>
    </location>
</feature>
<dbReference type="Gene3D" id="3.30.420.10">
    <property type="entry name" value="Ribonuclease H-like superfamily/Ribonuclease H"/>
    <property type="match status" value="1"/>
</dbReference>